<protein>
    <submittedName>
        <fullName evidence="5">Uncharacterized protein LOC108669096</fullName>
    </submittedName>
</protein>
<reference evidence="5" key="1">
    <citation type="submission" date="2025-08" db="UniProtKB">
        <authorList>
            <consortium name="RefSeq"/>
        </authorList>
    </citation>
    <scope>IDENTIFICATION</scope>
    <source>
        <tissue evidence="5">Whole organism</tissue>
    </source>
</reference>
<accession>A0A8B7NE36</accession>
<dbReference type="KEGG" id="hazt:108669096"/>
<dbReference type="Pfam" id="PF15275">
    <property type="entry name" value="PEHE"/>
    <property type="match status" value="1"/>
</dbReference>
<dbReference type="GO" id="GO:0072487">
    <property type="term" value="C:MSL complex"/>
    <property type="evidence" value="ECO:0007669"/>
    <property type="project" value="InterPro"/>
</dbReference>
<proteinExistence type="predicted"/>
<keyword evidence="4" id="KW-1185">Reference proteome</keyword>
<dbReference type="PROSITE" id="PS52052">
    <property type="entry name" value="PEHE"/>
    <property type="match status" value="1"/>
</dbReference>
<dbReference type="InterPro" id="IPR029332">
    <property type="entry name" value="PEHE_dom"/>
</dbReference>
<feature type="region of interest" description="Disordered" evidence="2">
    <location>
        <begin position="212"/>
        <end position="234"/>
    </location>
</feature>
<dbReference type="AlphaFoldDB" id="A0A8B7NE36"/>
<feature type="compositionally biased region" description="Polar residues" evidence="2">
    <location>
        <begin position="327"/>
        <end position="355"/>
    </location>
</feature>
<dbReference type="InterPro" id="IPR026711">
    <property type="entry name" value="Msl-1"/>
</dbReference>
<dbReference type="SMART" id="SM01300">
    <property type="entry name" value="PEHE"/>
    <property type="match status" value="1"/>
</dbReference>
<feature type="coiled-coil region" evidence="1">
    <location>
        <begin position="103"/>
        <end position="137"/>
    </location>
</feature>
<keyword evidence="1" id="KW-0175">Coiled coil</keyword>
<dbReference type="GO" id="GO:0003682">
    <property type="term" value="F:chromatin binding"/>
    <property type="evidence" value="ECO:0007669"/>
    <property type="project" value="TreeGrafter"/>
</dbReference>
<dbReference type="Gene3D" id="6.10.250.2000">
    <property type="match status" value="1"/>
</dbReference>
<feature type="region of interest" description="Disordered" evidence="2">
    <location>
        <begin position="275"/>
        <end position="298"/>
    </location>
</feature>
<dbReference type="PANTHER" id="PTHR21656:SF2">
    <property type="entry name" value="MALE-SPECIFIC LETHAL 1 HOMOLOG"/>
    <property type="match status" value="1"/>
</dbReference>
<feature type="compositionally biased region" description="Polar residues" evidence="2">
    <location>
        <begin position="282"/>
        <end position="298"/>
    </location>
</feature>
<dbReference type="Proteomes" id="UP000694843">
    <property type="component" value="Unplaced"/>
</dbReference>
<evidence type="ECO:0000259" key="3">
    <source>
        <dbReference type="PROSITE" id="PS52052"/>
    </source>
</evidence>
<organism evidence="4 5">
    <name type="scientific">Hyalella azteca</name>
    <name type="common">Amphipod</name>
    <dbReference type="NCBI Taxonomy" id="294128"/>
    <lineage>
        <taxon>Eukaryota</taxon>
        <taxon>Metazoa</taxon>
        <taxon>Ecdysozoa</taxon>
        <taxon>Arthropoda</taxon>
        <taxon>Crustacea</taxon>
        <taxon>Multicrustacea</taxon>
        <taxon>Malacostraca</taxon>
        <taxon>Eumalacostraca</taxon>
        <taxon>Peracarida</taxon>
        <taxon>Amphipoda</taxon>
        <taxon>Senticaudata</taxon>
        <taxon>Talitrida</taxon>
        <taxon>Talitroidea</taxon>
        <taxon>Hyalellidae</taxon>
        <taxon>Hyalella</taxon>
    </lineage>
</organism>
<evidence type="ECO:0000313" key="5">
    <source>
        <dbReference type="RefSeq" id="XP_018011872.1"/>
    </source>
</evidence>
<feature type="region of interest" description="Disordered" evidence="2">
    <location>
        <begin position="314"/>
        <end position="414"/>
    </location>
</feature>
<name>A0A8B7NE36_HYAAZ</name>
<dbReference type="PANTHER" id="PTHR21656">
    <property type="entry name" value="MALE-SPECIFIC LETHAL-1 PROTEIN"/>
    <property type="match status" value="1"/>
</dbReference>
<dbReference type="Gene3D" id="1.20.5.170">
    <property type="match status" value="1"/>
</dbReference>
<sequence>MRGIRRDKTFKHVFNASSLDRLAVCKKHVKISSLKRSKYLFLRDKKFRSSLLALNNNFFKVSKAMAMQFNHMFIECLDSKSSLSKELEAKHLKELVLLHLDLIQQQAEDLAARDKLIKELKEENKKLRACLDCERNQKISPVKLGVDSVTTKSNNAAEKGLCKENTCANNNNNTRLPTISAISKGIEKNEKQSTSEGGTANNISLLSCRSTQDKIAHHSPETNSSSKHRAVSPSLRILRNSSTLAAQKSCVKIEGFVGKPLSDLSVPIRHSPRLDQVCGSDISPSNDNQENASFNLSQSTNPIKSEVCKSINTNSSAHAAQRRHSKLSLNSRPRSQNSQGISKKSTRSDTSCSEVDSSDGEGLPELGIPLDSKRESSSAGLVASRQHPSTTNAKRKSDGQDIDNTKKQKQTHDGAIVEDYLNQNLHLVGADSLNDLSDGTVRHSLRSRVPANELCGNTTEDLSFKSEVTSVEGRKRLLRHTNPDVFEETNGQVEISPVYSSGINLQEHENVFLKVASEAAAKLKEQNARVPVCSGRAVRSKEGYLTTEEHYFLPTEPPMDLTDPTEASLSMETDLPPLNKLVEIPRWKVSVLTPLYVMEGTENLEDEIFSKRHHKLEQDEKRRKRWDLQRLREQRQYEKLRERYEVRNSAVPSTSADPESSCATGTLCHLHSGAACSSTTSCTGSKLSGTKGGGGAGGVCIGASVGSGAGGSIAEVGSLWPEPCSAMFLEVTDKVPVCAFGQPCAVLPPVEFSLPWLTGGQLENTLVRRKRR</sequence>
<dbReference type="RefSeq" id="XP_018011872.1">
    <property type="nucleotide sequence ID" value="XM_018156383.2"/>
</dbReference>
<dbReference type="GeneID" id="108669096"/>
<evidence type="ECO:0000256" key="1">
    <source>
        <dbReference type="SAM" id="Coils"/>
    </source>
</evidence>
<gene>
    <name evidence="5" type="primary">LOC108669096</name>
</gene>
<dbReference type="OrthoDB" id="6022555at2759"/>
<evidence type="ECO:0000313" key="4">
    <source>
        <dbReference type="Proteomes" id="UP000694843"/>
    </source>
</evidence>
<feature type="compositionally biased region" description="Basic and acidic residues" evidence="2">
    <location>
        <begin position="395"/>
        <end position="412"/>
    </location>
</feature>
<feature type="domain" description="PEHE" evidence="3">
    <location>
        <begin position="581"/>
        <end position="756"/>
    </location>
</feature>
<evidence type="ECO:0000256" key="2">
    <source>
        <dbReference type="SAM" id="MobiDB-lite"/>
    </source>
</evidence>